<sequence length="346" mass="38449">MAIVSLPDSGAESAESDRTVTAPTDIAPASHTEAALHAGGKRGARLEDVAIAVYHEQANFQLSPIYYAQVNGLYTAQGIRLTLYYAGSTEEVLRLLEQGRVHGALMPPVSIVRAIYQNRQLGIFMQYMHQAPYAIVAASVPNLNDPSHLVGKRIGFAVADYDARLALMLFLKRYELTRGVDIIQTPIDPINSLLNLNLDAAITNRIQVTGLLDGQDFPYFLWQVIRKGDQALPGDAFVAMRSYLSDQNRALLRRFARATLEGMQVLVRNPDRSAWDVVLPYQEEFSVNQIAILQKELNLLGDHLLGQQDFTKLGTADAKEYLFLLDKMVEMGLITDTVPANRLFVF</sequence>
<dbReference type="PANTHER" id="PTHR31528">
    <property type="entry name" value="4-AMINO-5-HYDROXYMETHYL-2-METHYLPYRIMIDINE PHOSPHATE SYNTHASE THI11-RELATED"/>
    <property type="match status" value="1"/>
</dbReference>
<dbReference type="InterPro" id="IPR027939">
    <property type="entry name" value="NMT1/THI5"/>
</dbReference>
<evidence type="ECO:0000259" key="2">
    <source>
        <dbReference type="Pfam" id="PF09084"/>
    </source>
</evidence>
<proteinExistence type="predicted"/>
<feature type="region of interest" description="Disordered" evidence="1">
    <location>
        <begin position="1"/>
        <end position="27"/>
    </location>
</feature>
<dbReference type="SUPFAM" id="SSF53850">
    <property type="entry name" value="Periplasmic binding protein-like II"/>
    <property type="match status" value="1"/>
</dbReference>
<evidence type="ECO:0000256" key="1">
    <source>
        <dbReference type="SAM" id="MobiDB-lite"/>
    </source>
</evidence>
<protein>
    <submittedName>
        <fullName evidence="3">ABC transporter substrate-binding protein</fullName>
    </submittedName>
</protein>
<feature type="domain" description="SsuA/THI5-like" evidence="2">
    <location>
        <begin position="59"/>
        <end position="272"/>
    </location>
</feature>
<dbReference type="InterPro" id="IPR015168">
    <property type="entry name" value="SsuA/THI5"/>
</dbReference>
<dbReference type="Proteomes" id="UP001228690">
    <property type="component" value="Chromosome"/>
</dbReference>
<dbReference type="EMBL" id="CP123443">
    <property type="protein sequence ID" value="WGK68792.1"/>
    <property type="molecule type" value="Genomic_DNA"/>
</dbReference>
<name>A0ABY8MFN2_9SPIO</name>
<evidence type="ECO:0000313" key="4">
    <source>
        <dbReference type="Proteomes" id="UP001228690"/>
    </source>
</evidence>
<dbReference type="PANTHER" id="PTHR31528:SF15">
    <property type="entry name" value="RIBOFLAVIN-BINDING PROTEIN RIBY"/>
    <property type="match status" value="1"/>
</dbReference>
<evidence type="ECO:0000313" key="3">
    <source>
        <dbReference type="EMBL" id="WGK68792.1"/>
    </source>
</evidence>
<dbReference type="Pfam" id="PF09084">
    <property type="entry name" value="NMT1"/>
    <property type="match status" value="1"/>
</dbReference>
<organism evidence="3 4">
    <name type="scientific">Candidatus Haliotispira prima</name>
    <dbReference type="NCBI Taxonomy" id="3034016"/>
    <lineage>
        <taxon>Bacteria</taxon>
        <taxon>Pseudomonadati</taxon>
        <taxon>Spirochaetota</taxon>
        <taxon>Spirochaetia</taxon>
        <taxon>Spirochaetales</taxon>
        <taxon>Spirochaetaceae</taxon>
        <taxon>Candidatus Haliotispira</taxon>
    </lineage>
</organism>
<accession>A0ABY8MFN2</accession>
<reference evidence="3 4" key="1">
    <citation type="submission" date="2023-04" db="EMBL/GenBank/DDBJ databases">
        <title>Spirochaete genome identified in red abalone sample constitutes a novel genus.</title>
        <authorList>
            <person name="Sharma S.P."/>
            <person name="Purcell C.M."/>
            <person name="Hyde J.R."/>
            <person name="Severin A.J."/>
        </authorList>
    </citation>
    <scope>NUCLEOTIDE SEQUENCE [LARGE SCALE GENOMIC DNA]</scope>
    <source>
        <strain evidence="3 4">SP-2023</strain>
    </source>
</reference>
<gene>
    <name evidence="3" type="ORF">P0082_09925</name>
</gene>
<dbReference type="Gene3D" id="3.40.190.10">
    <property type="entry name" value="Periplasmic binding protein-like II"/>
    <property type="match status" value="2"/>
</dbReference>
<keyword evidence="4" id="KW-1185">Reference proteome</keyword>
<dbReference type="RefSeq" id="WP_326926978.1">
    <property type="nucleotide sequence ID" value="NZ_CP123443.1"/>
</dbReference>